<keyword evidence="2" id="KW-1185">Reference proteome</keyword>
<gene>
    <name evidence="1" type="ORF">BCR38DRAFT_488887</name>
</gene>
<dbReference type="InParanoid" id="A0A1Y2DIU9"/>
<protein>
    <submittedName>
        <fullName evidence="1">Uncharacterized protein</fullName>
    </submittedName>
</protein>
<dbReference type="GeneID" id="63780548"/>
<sequence>MGKRQATFYEVSKFDADCIPHSTYCAYNFTVVPESSMFPTLCTAFLQGPDYLPAVTNGTCDNIAYTWTVNKLAEGGLNLTIKTPFNARLDLTGVHAIAADEIELENNGAVRTQHYIGAANFTVPITGTPSS</sequence>
<dbReference type="EMBL" id="MCFJ01000014">
    <property type="protein sequence ID" value="ORY59151.1"/>
    <property type="molecule type" value="Genomic_DNA"/>
</dbReference>
<name>A0A1Y2DIU9_9PEZI</name>
<evidence type="ECO:0000313" key="2">
    <source>
        <dbReference type="Proteomes" id="UP000193689"/>
    </source>
</evidence>
<evidence type="ECO:0000313" key="1">
    <source>
        <dbReference type="EMBL" id="ORY59151.1"/>
    </source>
</evidence>
<dbReference type="RefSeq" id="XP_040711845.1">
    <property type="nucleotide sequence ID" value="XM_040864336.1"/>
</dbReference>
<dbReference type="Proteomes" id="UP000193689">
    <property type="component" value="Unassembled WGS sequence"/>
</dbReference>
<reference evidence="1 2" key="1">
    <citation type="submission" date="2016-07" db="EMBL/GenBank/DDBJ databases">
        <title>Pervasive Adenine N6-methylation of Active Genes in Fungi.</title>
        <authorList>
            <consortium name="DOE Joint Genome Institute"/>
            <person name="Mondo S.J."/>
            <person name="Dannebaum R.O."/>
            <person name="Kuo R.C."/>
            <person name="Labutti K."/>
            <person name="Haridas S."/>
            <person name="Kuo A."/>
            <person name="Salamov A."/>
            <person name="Ahrendt S.R."/>
            <person name="Lipzen A."/>
            <person name="Sullivan W."/>
            <person name="Andreopoulos W.B."/>
            <person name="Clum A."/>
            <person name="Lindquist E."/>
            <person name="Daum C."/>
            <person name="Ramamoorthy G.K."/>
            <person name="Gryganskyi A."/>
            <person name="Culley D."/>
            <person name="Magnuson J.K."/>
            <person name="James T.Y."/>
            <person name="O'Malley M.A."/>
            <person name="Stajich J.E."/>
            <person name="Spatafora J.W."/>
            <person name="Visel A."/>
            <person name="Grigoriev I.V."/>
        </authorList>
    </citation>
    <scope>NUCLEOTIDE SEQUENCE [LARGE SCALE GENOMIC DNA]</scope>
    <source>
        <strain evidence="1 2">CBS 129021</strain>
    </source>
</reference>
<comment type="caution">
    <text evidence="1">The sequence shown here is derived from an EMBL/GenBank/DDBJ whole genome shotgun (WGS) entry which is preliminary data.</text>
</comment>
<dbReference type="AlphaFoldDB" id="A0A1Y2DIU9"/>
<organism evidence="1 2">
    <name type="scientific">Pseudomassariella vexata</name>
    <dbReference type="NCBI Taxonomy" id="1141098"/>
    <lineage>
        <taxon>Eukaryota</taxon>
        <taxon>Fungi</taxon>
        <taxon>Dikarya</taxon>
        <taxon>Ascomycota</taxon>
        <taxon>Pezizomycotina</taxon>
        <taxon>Sordariomycetes</taxon>
        <taxon>Xylariomycetidae</taxon>
        <taxon>Amphisphaeriales</taxon>
        <taxon>Pseudomassariaceae</taxon>
        <taxon>Pseudomassariella</taxon>
    </lineage>
</organism>
<dbReference type="OrthoDB" id="3679184at2759"/>
<proteinExistence type="predicted"/>
<accession>A0A1Y2DIU9</accession>